<keyword evidence="2" id="KW-1185">Reference proteome</keyword>
<evidence type="ECO:0000313" key="2">
    <source>
        <dbReference type="Proteomes" id="UP001595799"/>
    </source>
</evidence>
<dbReference type="RefSeq" id="WP_382423605.1">
    <property type="nucleotide sequence ID" value="NZ_JBHSCW010000011.1"/>
</dbReference>
<dbReference type="SUPFAM" id="SSF103025">
    <property type="entry name" value="Folate-binding domain"/>
    <property type="match status" value="1"/>
</dbReference>
<sequence>MPEASRTILKRFPSDAVADTLLQLRLEVPHSLLQCMAWPGHKDALTGHLKQTLPSLSWPDPGQLQELSEGGLVFSTAPGSAMLLDLGAENARQLVSNTPMDSGSIFDQSESRLLLDMQGTGVRGVLASGLTVNFAAWPERCAAATMLDHIDITVLRRQTDHFNLLVTRSYAQSLWDWVYESGSNFLARQGS</sequence>
<dbReference type="Proteomes" id="UP001595799">
    <property type="component" value="Unassembled WGS sequence"/>
</dbReference>
<evidence type="ECO:0000313" key="1">
    <source>
        <dbReference type="EMBL" id="MFC4353230.1"/>
    </source>
</evidence>
<dbReference type="Gene3D" id="3.30.1360.120">
    <property type="entry name" value="Probable tRNA modification gtpase trme, domain 1"/>
    <property type="match status" value="1"/>
</dbReference>
<protein>
    <recommendedName>
        <fullName evidence="3">Sarcosine oxidase subunit gamma</fullName>
    </recommendedName>
</protein>
<gene>
    <name evidence="1" type="ORF">ACFOW6_16905</name>
</gene>
<evidence type="ECO:0008006" key="3">
    <source>
        <dbReference type="Google" id="ProtNLM"/>
    </source>
</evidence>
<proteinExistence type="predicted"/>
<reference evidence="2" key="1">
    <citation type="journal article" date="2019" name="Int. J. Syst. Evol. Microbiol.">
        <title>The Global Catalogue of Microorganisms (GCM) 10K type strain sequencing project: providing services to taxonomists for standard genome sequencing and annotation.</title>
        <authorList>
            <consortium name="The Broad Institute Genomics Platform"/>
            <consortium name="The Broad Institute Genome Sequencing Center for Infectious Disease"/>
            <person name="Wu L."/>
            <person name="Ma J."/>
        </authorList>
    </citation>
    <scope>NUCLEOTIDE SEQUENCE [LARGE SCALE GENOMIC DNA]</scope>
    <source>
        <strain evidence="2">CECT 8472</strain>
    </source>
</reference>
<dbReference type="EMBL" id="JBHSCW010000011">
    <property type="protein sequence ID" value="MFC4353230.1"/>
    <property type="molecule type" value="Genomic_DNA"/>
</dbReference>
<name>A0ABV8URT5_9PROT</name>
<comment type="caution">
    <text evidence="1">The sequence shown here is derived from an EMBL/GenBank/DDBJ whole genome shotgun (WGS) entry which is preliminary data.</text>
</comment>
<organism evidence="1 2">
    <name type="scientific">Fodinicurvata halophila</name>
    <dbReference type="NCBI Taxonomy" id="1419723"/>
    <lineage>
        <taxon>Bacteria</taxon>
        <taxon>Pseudomonadati</taxon>
        <taxon>Pseudomonadota</taxon>
        <taxon>Alphaproteobacteria</taxon>
        <taxon>Rhodospirillales</taxon>
        <taxon>Rhodovibrionaceae</taxon>
        <taxon>Fodinicurvata</taxon>
    </lineage>
</organism>
<accession>A0ABV8URT5</accession>
<dbReference type="InterPro" id="IPR027266">
    <property type="entry name" value="TrmE/GcvT-like"/>
</dbReference>